<feature type="region of interest" description="Disordered" evidence="8">
    <location>
        <begin position="697"/>
        <end position="719"/>
    </location>
</feature>
<dbReference type="InterPro" id="IPR002219">
    <property type="entry name" value="PKC_DAG/PE"/>
</dbReference>
<keyword evidence="3" id="KW-0479">Metal-binding</keyword>
<reference evidence="12" key="1">
    <citation type="submission" date="2022-03" db="EMBL/GenBank/DDBJ databases">
        <authorList>
            <person name="Martin H S."/>
        </authorList>
    </citation>
    <scope>NUCLEOTIDE SEQUENCE</scope>
</reference>
<dbReference type="Proteomes" id="UP000837857">
    <property type="component" value="Chromosome 5"/>
</dbReference>
<evidence type="ECO:0000259" key="10">
    <source>
        <dbReference type="PROSITE" id="PS50081"/>
    </source>
</evidence>
<dbReference type="Gene3D" id="2.30.42.10">
    <property type="match status" value="1"/>
</dbReference>
<dbReference type="InterPro" id="IPR036034">
    <property type="entry name" value="PDZ_sf"/>
</dbReference>
<dbReference type="PROSITE" id="PS51847">
    <property type="entry name" value="SMP"/>
    <property type="match status" value="1"/>
</dbReference>
<comment type="subcellular location">
    <subcellularLocation>
        <location evidence="1">Membrane</location>
    </subcellularLocation>
</comment>
<dbReference type="Gene3D" id="3.30.60.20">
    <property type="match status" value="1"/>
</dbReference>
<evidence type="ECO:0000256" key="5">
    <source>
        <dbReference type="ARBA" id="ARBA00023055"/>
    </source>
</evidence>
<gene>
    <name evidence="12" type="ORF">IPOD504_LOCUS14234</name>
</gene>
<dbReference type="InterPro" id="IPR001478">
    <property type="entry name" value="PDZ"/>
</dbReference>
<feature type="region of interest" description="Disordered" evidence="8">
    <location>
        <begin position="835"/>
        <end position="863"/>
    </location>
</feature>
<feature type="compositionally biased region" description="Low complexity" evidence="8">
    <location>
        <begin position="508"/>
        <end position="524"/>
    </location>
</feature>
<dbReference type="PANTHER" id="PTHR21519:SF1">
    <property type="entry name" value="PDZ DOMAIN-CONTAINING PROTEIN 8"/>
    <property type="match status" value="1"/>
</dbReference>
<feature type="compositionally biased region" description="Gly residues" evidence="8">
    <location>
        <begin position="404"/>
        <end position="414"/>
    </location>
</feature>
<keyword evidence="9" id="KW-0812">Transmembrane</keyword>
<evidence type="ECO:0000256" key="6">
    <source>
        <dbReference type="ARBA" id="ARBA00023121"/>
    </source>
</evidence>
<feature type="compositionally biased region" description="Basic and acidic residues" evidence="8">
    <location>
        <begin position="808"/>
        <end position="820"/>
    </location>
</feature>
<evidence type="ECO:0000256" key="1">
    <source>
        <dbReference type="ARBA" id="ARBA00004370"/>
    </source>
</evidence>
<keyword evidence="7 9" id="KW-0472">Membrane</keyword>
<dbReference type="Pfam" id="PF17820">
    <property type="entry name" value="PDZ_6"/>
    <property type="match status" value="1"/>
</dbReference>
<dbReference type="SMART" id="SM00228">
    <property type="entry name" value="PDZ"/>
    <property type="match status" value="1"/>
</dbReference>
<evidence type="ECO:0000256" key="7">
    <source>
        <dbReference type="ARBA" id="ARBA00023136"/>
    </source>
</evidence>
<dbReference type="InterPro" id="IPR046349">
    <property type="entry name" value="C1-like_sf"/>
</dbReference>
<name>A0ABN8IZ83_9NEOP</name>
<keyword evidence="4" id="KW-0862">Zinc</keyword>
<keyword evidence="2" id="KW-0813">Transport</keyword>
<feature type="domain" description="SMP-LTD" evidence="11">
    <location>
        <begin position="86"/>
        <end position="265"/>
    </location>
</feature>
<dbReference type="Pfam" id="PF00130">
    <property type="entry name" value="C1_1"/>
    <property type="match status" value="1"/>
</dbReference>
<organism evidence="12 13">
    <name type="scientific">Iphiclides podalirius</name>
    <name type="common">scarce swallowtail</name>
    <dbReference type="NCBI Taxonomy" id="110791"/>
    <lineage>
        <taxon>Eukaryota</taxon>
        <taxon>Metazoa</taxon>
        <taxon>Ecdysozoa</taxon>
        <taxon>Arthropoda</taxon>
        <taxon>Hexapoda</taxon>
        <taxon>Insecta</taxon>
        <taxon>Pterygota</taxon>
        <taxon>Neoptera</taxon>
        <taxon>Endopterygota</taxon>
        <taxon>Lepidoptera</taxon>
        <taxon>Glossata</taxon>
        <taxon>Ditrysia</taxon>
        <taxon>Papilionoidea</taxon>
        <taxon>Papilionidae</taxon>
        <taxon>Papilioninae</taxon>
        <taxon>Iphiclides</taxon>
    </lineage>
</organism>
<evidence type="ECO:0000256" key="4">
    <source>
        <dbReference type="ARBA" id="ARBA00022833"/>
    </source>
</evidence>
<proteinExistence type="predicted"/>
<evidence type="ECO:0000256" key="8">
    <source>
        <dbReference type="SAM" id="MobiDB-lite"/>
    </source>
</evidence>
<feature type="compositionally biased region" description="Acidic residues" evidence="8">
    <location>
        <begin position="797"/>
        <end position="807"/>
    </location>
</feature>
<evidence type="ECO:0008006" key="14">
    <source>
        <dbReference type="Google" id="ProtNLM"/>
    </source>
</evidence>
<dbReference type="InterPro" id="IPR058801">
    <property type="entry name" value="PDZD8_N"/>
</dbReference>
<feature type="region of interest" description="Disordered" evidence="8">
    <location>
        <begin position="768"/>
        <end position="820"/>
    </location>
</feature>
<dbReference type="CDD" id="cd21674">
    <property type="entry name" value="SMP_PDZD8"/>
    <property type="match status" value="1"/>
</dbReference>
<feature type="non-terminal residue" evidence="12">
    <location>
        <position position="983"/>
    </location>
</feature>
<evidence type="ECO:0000313" key="13">
    <source>
        <dbReference type="Proteomes" id="UP000837857"/>
    </source>
</evidence>
<evidence type="ECO:0000256" key="2">
    <source>
        <dbReference type="ARBA" id="ARBA00022448"/>
    </source>
</evidence>
<keyword evidence="6" id="KW-0446">Lipid-binding</keyword>
<feature type="domain" description="Phorbol-ester/DAG-type" evidence="10">
    <location>
        <begin position="721"/>
        <end position="771"/>
    </location>
</feature>
<feature type="region of interest" description="Disordered" evidence="8">
    <location>
        <begin position="451"/>
        <end position="526"/>
    </location>
</feature>
<protein>
    <recommendedName>
        <fullName evidence="14">PDZ domain-containing protein 8</fullName>
    </recommendedName>
</protein>
<evidence type="ECO:0000256" key="9">
    <source>
        <dbReference type="SAM" id="Phobius"/>
    </source>
</evidence>
<keyword evidence="13" id="KW-1185">Reference proteome</keyword>
<dbReference type="SMART" id="SM00109">
    <property type="entry name" value="C1"/>
    <property type="match status" value="1"/>
</dbReference>
<dbReference type="InterPro" id="IPR031468">
    <property type="entry name" value="SMP_LBD"/>
</dbReference>
<evidence type="ECO:0000259" key="11">
    <source>
        <dbReference type="PROSITE" id="PS51847"/>
    </source>
</evidence>
<dbReference type="EMBL" id="OW152817">
    <property type="protein sequence ID" value="CAH2068342.1"/>
    <property type="molecule type" value="Genomic_DNA"/>
</dbReference>
<dbReference type="SUPFAM" id="SSF57889">
    <property type="entry name" value="Cysteine-rich domain"/>
    <property type="match status" value="1"/>
</dbReference>
<dbReference type="PANTHER" id="PTHR21519">
    <property type="entry name" value="PDZ DOMAIN-CONTAINING PROTEIN 8"/>
    <property type="match status" value="1"/>
</dbReference>
<feature type="transmembrane region" description="Helical" evidence="9">
    <location>
        <begin position="21"/>
        <end position="45"/>
    </location>
</feature>
<sequence>MEIREVNLLAANQAIMPDWTWLLLAALFGAAAALAIPVALLIYFIRPFEKKQPPEQQFTFPVTLPPEILNELTRGAGSTPEGVLNAMLQFIFQQSTADTRWLRRRMASELAELLAKTSSGKIFESLTLRSLEVGTEFPSIANLQLLSGELEEDGARLRSLDIRFDLSYDGNFRIDVDAVMLLGKIANISITVESISGNVRLMFRRTPYTHWALAFETPPKLELRVRGRFQGRQLKPRLASLVAAHIRRAVAQRHTLPTYKIRYKPFFPKSEPGSTDGEDGPTPQGRLTVRLVEVTRLHWPGGNGCVRAALAVDSHGWVSLRRGVLVLDIVLPAVAGPLGLVCCQGVGVVLVDTVVPMSPAYRADLRRDDVVLAIDNKPINNVAQVGKLLRSVERRAVTVRVRRGGTGGTGGSVSGGRREDEPRRLRTNFSFRRVSEVMEGVRLQSMRAAASRNNLLETDSPAKVTEPSNEAEPKQKAEAARQAAKTSEPGPGNFGLRKRRCSVENKSSDSSAGSTPPASGASTPLRQATVVNKIVKHPDIPIIKTDSSECKPEKPETVLDDEEQIFETGGPRQSEHVEICQMFWTKNVQLKPIIPFDEETDFKLNENHKYLNINVWATVPGEKDEVLLGYLNIPLAALLSECQDSTVPHHTKRYQFLPPDVDIKFSKSHKLASHAGFEPCLCFGDALVWWEWEGAGGARSAPRSTPRGATPPRPHKPARAAHDFVRTHFHRSTQCDFCNKKIWLKDAMQCRNCGLCCHKKCVTKCQESSPCIPKQDRDPSAGSGCSPPELIMTEPDSMPDPDSDEEDKTDRKDSLDVHEEGGGAMSALVAGLRRAGSAHSLSAPKPNASSRSLPPSPSHTPRRQSLEAAAPFGGCAAAWEARGAGAAGAAAAVATMLRPALRSGLPPDALLAAARDSAPELAAKLTAAQIHDMLQAVREELSAEDASAAEEGGEGRACALTALMLHCCAAAQLAQQRADDAPT</sequence>
<dbReference type="Pfam" id="PF26547">
    <property type="entry name" value="PDZD8_N"/>
    <property type="match status" value="1"/>
</dbReference>
<feature type="region of interest" description="Disordered" evidence="8">
    <location>
        <begin position="401"/>
        <end position="426"/>
    </location>
</feature>
<dbReference type="PROSITE" id="PS00479">
    <property type="entry name" value="ZF_DAG_PE_1"/>
    <property type="match status" value="1"/>
</dbReference>
<dbReference type="CDD" id="cd20825">
    <property type="entry name" value="C1_PDZD8"/>
    <property type="match status" value="1"/>
</dbReference>
<evidence type="ECO:0000313" key="12">
    <source>
        <dbReference type="EMBL" id="CAH2068342.1"/>
    </source>
</evidence>
<dbReference type="PROSITE" id="PS50081">
    <property type="entry name" value="ZF_DAG_PE_2"/>
    <property type="match status" value="1"/>
</dbReference>
<dbReference type="InterPro" id="IPR041489">
    <property type="entry name" value="PDZ_6"/>
</dbReference>
<dbReference type="InterPro" id="IPR039275">
    <property type="entry name" value="PDZD8"/>
</dbReference>
<dbReference type="SUPFAM" id="SSF50156">
    <property type="entry name" value="PDZ domain-like"/>
    <property type="match status" value="1"/>
</dbReference>
<accession>A0ABN8IZ83</accession>
<keyword evidence="5" id="KW-0445">Lipid transport</keyword>
<keyword evidence="9" id="KW-1133">Transmembrane helix</keyword>
<evidence type="ECO:0000256" key="3">
    <source>
        <dbReference type="ARBA" id="ARBA00022723"/>
    </source>
</evidence>